<reference evidence="7 8" key="1">
    <citation type="journal article" date="2021" name="BMC Biol.">
        <title>Horizontally acquired antibacterial genes associated with adaptive radiation of ladybird beetles.</title>
        <authorList>
            <person name="Li H.S."/>
            <person name="Tang X.F."/>
            <person name="Huang Y.H."/>
            <person name="Xu Z.Y."/>
            <person name="Chen M.L."/>
            <person name="Du X.Y."/>
            <person name="Qiu B.Y."/>
            <person name="Chen P.T."/>
            <person name="Zhang W."/>
            <person name="Slipinski A."/>
            <person name="Escalona H.E."/>
            <person name="Waterhouse R.M."/>
            <person name="Zwick A."/>
            <person name="Pang H."/>
        </authorList>
    </citation>
    <scope>NUCLEOTIDE SEQUENCE [LARGE SCALE GENOMIC DNA]</scope>
    <source>
        <strain evidence="7">SYSU2018</strain>
    </source>
</reference>
<evidence type="ECO:0000256" key="4">
    <source>
        <dbReference type="ARBA" id="ARBA00023125"/>
    </source>
</evidence>
<evidence type="ECO:0000256" key="3">
    <source>
        <dbReference type="ARBA" id="ARBA00022705"/>
    </source>
</evidence>
<dbReference type="AlphaFoldDB" id="A0ABD2PCQ7"/>
<comment type="subcellular location">
    <subcellularLocation>
        <location evidence="1">Nucleus</location>
    </subcellularLocation>
</comment>
<dbReference type="Proteomes" id="UP001516400">
    <property type="component" value="Unassembled WGS sequence"/>
</dbReference>
<sequence length="102" mass="11554">MKHHLDIYNNQPMNFEMILARYVKFANANSSIQSVQRPVIMKAFEHLQNLELISPINSGGSKLQKEYQLFKLVATPRQIVDAVKLSSGLPTEVVQWANSSLV</sequence>
<dbReference type="GO" id="GO:0005634">
    <property type="term" value="C:nucleus"/>
    <property type="evidence" value="ECO:0007669"/>
    <property type="project" value="UniProtKB-SubCell"/>
</dbReference>
<keyword evidence="4" id="KW-0238">DNA-binding</keyword>
<dbReference type="PANTHER" id="PTHR12087:SF0">
    <property type="entry name" value="ORIGIN RECOGNITION COMPLEX SUBUNIT 4"/>
    <property type="match status" value="1"/>
</dbReference>
<dbReference type="InterPro" id="IPR032705">
    <property type="entry name" value="ORC4_C"/>
</dbReference>
<name>A0ABD2PCQ7_9CUCU</name>
<dbReference type="Pfam" id="PF14629">
    <property type="entry name" value="ORC4_C"/>
    <property type="match status" value="1"/>
</dbReference>
<feature type="domain" description="Origin recognition complex subunit 4 C-terminal" evidence="6">
    <location>
        <begin position="1"/>
        <end position="83"/>
    </location>
</feature>
<keyword evidence="5" id="KW-0539">Nucleus</keyword>
<protein>
    <recommendedName>
        <fullName evidence="2">Origin recognition complex subunit 4</fullName>
    </recommendedName>
</protein>
<keyword evidence="8" id="KW-1185">Reference proteome</keyword>
<evidence type="ECO:0000313" key="8">
    <source>
        <dbReference type="Proteomes" id="UP001516400"/>
    </source>
</evidence>
<evidence type="ECO:0000313" key="7">
    <source>
        <dbReference type="EMBL" id="KAL3288660.1"/>
    </source>
</evidence>
<dbReference type="GO" id="GO:0003677">
    <property type="term" value="F:DNA binding"/>
    <property type="evidence" value="ECO:0007669"/>
    <property type="project" value="UniProtKB-KW"/>
</dbReference>
<evidence type="ECO:0000256" key="5">
    <source>
        <dbReference type="ARBA" id="ARBA00023242"/>
    </source>
</evidence>
<proteinExistence type="predicted"/>
<gene>
    <name evidence="7" type="ORF">HHI36_003093</name>
</gene>
<dbReference type="PANTHER" id="PTHR12087">
    <property type="entry name" value="ORIGIN RECOGNITION COMPLEX SUBUNIT 4"/>
    <property type="match status" value="1"/>
</dbReference>
<organism evidence="7 8">
    <name type="scientific">Cryptolaemus montrouzieri</name>
    <dbReference type="NCBI Taxonomy" id="559131"/>
    <lineage>
        <taxon>Eukaryota</taxon>
        <taxon>Metazoa</taxon>
        <taxon>Ecdysozoa</taxon>
        <taxon>Arthropoda</taxon>
        <taxon>Hexapoda</taxon>
        <taxon>Insecta</taxon>
        <taxon>Pterygota</taxon>
        <taxon>Neoptera</taxon>
        <taxon>Endopterygota</taxon>
        <taxon>Coleoptera</taxon>
        <taxon>Polyphaga</taxon>
        <taxon>Cucujiformia</taxon>
        <taxon>Coccinelloidea</taxon>
        <taxon>Coccinellidae</taxon>
        <taxon>Scymninae</taxon>
        <taxon>Scymnini</taxon>
        <taxon>Cryptolaemus</taxon>
    </lineage>
</organism>
<evidence type="ECO:0000259" key="6">
    <source>
        <dbReference type="Pfam" id="PF14629"/>
    </source>
</evidence>
<dbReference type="InterPro" id="IPR016527">
    <property type="entry name" value="ORC4"/>
</dbReference>
<comment type="caution">
    <text evidence="7">The sequence shown here is derived from an EMBL/GenBank/DDBJ whole genome shotgun (WGS) entry which is preliminary data.</text>
</comment>
<dbReference type="EMBL" id="JABFTP020000185">
    <property type="protein sequence ID" value="KAL3288660.1"/>
    <property type="molecule type" value="Genomic_DNA"/>
</dbReference>
<keyword evidence="3" id="KW-0235">DNA replication</keyword>
<evidence type="ECO:0000256" key="2">
    <source>
        <dbReference type="ARBA" id="ARBA00019083"/>
    </source>
</evidence>
<accession>A0ABD2PCQ7</accession>
<evidence type="ECO:0000256" key="1">
    <source>
        <dbReference type="ARBA" id="ARBA00004123"/>
    </source>
</evidence>
<dbReference type="GO" id="GO:0006260">
    <property type="term" value="P:DNA replication"/>
    <property type="evidence" value="ECO:0007669"/>
    <property type="project" value="UniProtKB-KW"/>
</dbReference>